<keyword evidence="4 5" id="KW-0472">Membrane</keyword>
<feature type="transmembrane region" description="Helical" evidence="5">
    <location>
        <begin position="53"/>
        <end position="70"/>
    </location>
</feature>
<dbReference type="RefSeq" id="WP_190302826.1">
    <property type="nucleotide sequence ID" value="NZ_JACOIJ010000038.1"/>
</dbReference>
<feature type="transmembrane region" description="Helical" evidence="5">
    <location>
        <begin position="172"/>
        <end position="191"/>
    </location>
</feature>
<keyword evidence="3 5" id="KW-1133">Transmembrane helix</keyword>
<dbReference type="PANTHER" id="PTHR23501:SF5">
    <property type="entry name" value="TRANSPORT PROTEIN"/>
    <property type="match status" value="1"/>
</dbReference>
<organism evidence="6 7">
    <name type="scientific">Sphingobacterium litopenaei</name>
    <dbReference type="NCBI Taxonomy" id="2763500"/>
    <lineage>
        <taxon>Bacteria</taxon>
        <taxon>Pseudomonadati</taxon>
        <taxon>Bacteroidota</taxon>
        <taxon>Sphingobacteriia</taxon>
        <taxon>Sphingobacteriales</taxon>
        <taxon>Sphingobacteriaceae</taxon>
        <taxon>Sphingobacterium</taxon>
    </lineage>
</organism>
<feature type="transmembrane region" description="Helical" evidence="5">
    <location>
        <begin position="493"/>
        <end position="514"/>
    </location>
</feature>
<reference evidence="6 7" key="1">
    <citation type="submission" date="2020-08" db="EMBL/GenBank/DDBJ databases">
        <title>Sphingobacterium sp. DN04309 isolated from aquaculture water.</title>
        <authorList>
            <person name="Zhang M."/>
        </authorList>
    </citation>
    <scope>NUCLEOTIDE SEQUENCE [LARGE SCALE GENOMIC DNA]</scope>
    <source>
        <strain evidence="6 7">DN04309</strain>
    </source>
</reference>
<comment type="subcellular location">
    <subcellularLocation>
        <location evidence="1">Membrane</location>
        <topology evidence="1">Multi-pass membrane protein</topology>
    </subcellularLocation>
</comment>
<evidence type="ECO:0000256" key="3">
    <source>
        <dbReference type="ARBA" id="ARBA00022989"/>
    </source>
</evidence>
<evidence type="ECO:0000256" key="5">
    <source>
        <dbReference type="SAM" id="Phobius"/>
    </source>
</evidence>
<evidence type="ECO:0008006" key="8">
    <source>
        <dbReference type="Google" id="ProtNLM"/>
    </source>
</evidence>
<keyword evidence="7" id="KW-1185">Reference proteome</keyword>
<gene>
    <name evidence="6" type="ORF">H8B04_14680</name>
</gene>
<feature type="transmembrane region" description="Helical" evidence="5">
    <location>
        <begin position="239"/>
        <end position="256"/>
    </location>
</feature>
<dbReference type="PANTHER" id="PTHR23501">
    <property type="entry name" value="MAJOR FACILITATOR SUPERFAMILY"/>
    <property type="match status" value="1"/>
</dbReference>
<proteinExistence type="predicted"/>
<feature type="transmembrane region" description="Helical" evidence="5">
    <location>
        <begin position="140"/>
        <end position="160"/>
    </location>
</feature>
<dbReference type="InterPro" id="IPR036259">
    <property type="entry name" value="MFS_trans_sf"/>
</dbReference>
<dbReference type="Proteomes" id="UP000651271">
    <property type="component" value="Unassembled WGS sequence"/>
</dbReference>
<feature type="transmembrane region" description="Helical" evidence="5">
    <location>
        <begin position="12"/>
        <end position="33"/>
    </location>
</feature>
<feature type="transmembrane region" description="Helical" evidence="5">
    <location>
        <begin position="381"/>
        <end position="400"/>
    </location>
</feature>
<protein>
    <recommendedName>
        <fullName evidence="8">MFS transporter</fullName>
    </recommendedName>
</protein>
<dbReference type="SUPFAM" id="SSF103473">
    <property type="entry name" value="MFS general substrate transporter"/>
    <property type="match status" value="1"/>
</dbReference>
<feature type="transmembrane region" description="Helical" evidence="5">
    <location>
        <begin position="309"/>
        <end position="332"/>
    </location>
</feature>
<evidence type="ECO:0000313" key="6">
    <source>
        <dbReference type="EMBL" id="MBD1430786.1"/>
    </source>
</evidence>
<comment type="caution">
    <text evidence="6">The sequence shown here is derived from an EMBL/GenBank/DDBJ whole genome shotgun (WGS) entry which is preliminary data.</text>
</comment>
<sequence length="524" mass="59662">MEKGNSLIKSWVPGKLAVPLLVFAMFPHLMLLSMFNLNSTFTASFLDMEVEDLQFMFSMAYAMIVCGLFVHSRLFGAMNVRLYLLVTTMLNIVILAAMTFTRNPELMIGLRIIQGPLSLFEGCIMIPVLINAIKTPNAKFIAYAVLYSFMLTGDKYSLSIVKFAIENYSHNAIIYTIIGFHLLALLIYLLLLNPKRVFPKKQLYQLSLGGVFLLAISLMSGAFFLVYGKKYNWFEFENIILSLVSFFVFAALFLFYQITNKRPLFHFDVFKSERVVLGVILFFCFYVLRSSMSNIYQVMSSVWKWPWEYILQVQYFNVVGSLVGITISYFLFTRNVPFKTIFILAFSILSACMLWFSYLFYPETGTFDIGIALFTEGVGQGILITPLVFSMIGSVHPSISGSASQAGTATRFWTSTFGFALMQNLIWHLTTKHEFLLTQNLDVTHPIFQQAWSEVFGKSSAKFLLYNDAMHISVLQLKAQLAQQALLVANMEIFRGLFIFGILIVLIIIIYRPIKSLLLSSKVK</sequence>
<dbReference type="EMBL" id="JACOIJ010000038">
    <property type="protein sequence ID" value="MBD1430786.1"/>
    <property type="molecule type" value="Genomic_DNA"/>
</dbReference>
<feature type="transmembrane region" description="Helical" evidence="5">
    <location>
        <begin position="112"/>
        <end position="133"/>
    </location>
</feature>
<feature type="transmembrane region" description="Helical" evidence="5">
    <location>
        <begin position="82"/>
        <end position="100"/>
    </location>
</feature>
<evidence type="ECO:0000256" key="2">
    <source>
        <dbReference type="ARBA" id="ARBA00022692"/>
    </source>
</evidence>
<evidence type="ECO:0000256" key="1">
    <source>
        <dbReference type="ARBA" id="ARBA00004141"/>
    </source>
</evidence>
<evidence type="ECO:0000313" key="7">
    <source>
        <dbReference type="Proteomes" id="UP000651271"/>
    </source>
</evidence>
<accession>A0ABR7YHP4</accession>
<name>A0ABR7YHP4_9SPHI</name>
<feature type="transmembrane region" description="Helical" evidence="5">
    <location>
        <begin position="341"/>
        <end position="361"/>
    </location>
</feature>
<feature type="transmembrane region" description="Helical" evidence="5">
    <location>
        <begin position="203"/>
        <end position="227"/>
    </location>
</feature>
<evidence type="ECO:0000256" key="4">
    <source>
        <dbReference type="ARBA" id="ARBA00023136"/>
    </source>
</evidence>
<keyword evidence="2 5" id="KW-0812">Transmembrane</keyword>
<feature type="transmembrane region" description="Helical" evidence="5">
    <location>
        <begin position="276"/>
        <end position="297"/>
    </location>
</feature>